<feature type="transmembrane region" description="Helical" evidence="5">
    <location>
        <begin position="20"/>
        <end position="41"/>
    </location>
</feature>
<proteinExistence type="predicted"/>
<dbReference type="EMBL" id="JAAIUW010000008">
    <property type="protein sequence ID" value="KAF7819933.1"/>
    <property type="molecule type" value="Genomic_DNA"/>
</dbReference>
<dbReference type="PANTHER" id="PTHR20961:SF5">
    <property type="entry name" value="GLYCOSYLTRANSFERASE-RELATED"/>
    <property type="match status" value="1"/>
</dbReference>
<comment type="subcellular location">
    <subcellularLocation>
        <location evidence="1">Golgi apparatus membrane</location>
        <topology evidence="1">Single-pass type II membrane protein</topology>
    </subcellularLocation>
</comment>
<keyword evidence="3 7" id="KW-0808">Transferase</keyword>
<dbReference type="OrthoDB" id="529273at2759"/>
<name>A0A834WGF9_9FABA</name>
<evidence type="ECO:0000256" key="5">
    <source>
        <dbReference type="SAM" id="Phobius"/>
    </source>
</evidence>
<dbReference type="PANTHER" id="PTHR20961">
    <property type="entry name" value="GLYCOSYLTRANSFERASE"/>
    <property type="match status" value="1"/>
</dbReference>
<dbReference type="GO" id="GO:0000139">
    <property type="term" value="C:Golgi membrane"/>
    <property type="evidence" value="ECO:0007669"/>
    <property type="project" value="UniProtKB-SubCell"/>
</dbReference>
<evidence type="ECO:0000256" key="1">
    <source>
        <dbReference type="ARBA" id="ARBA00004323"/>
    </source>
</evidence>
<keyword evidence="5" id="KW-0812">Transmembrane</keyword>
<dbReference type="Pfam" id="PF04577">
    <property type="entry name" value="Glyco_transf_61"/>
    <property type="match status" value="1"/>
</dbReference>
<keyword evidence="5" id="KW-1133">Transmembrane helix</keyword>
<evidence type="ECO:0000256" key="4">
    <source>
        <dbReference type="ARBA" id="ARBA00023180"/>
    </source>
</evidence>
<evidence type="ECO:0000256" key="2">
    <source>
        <dbReference type="ARBA" id="ARBA00022676"/>
    </source>
</evidence>
<sequence length="487" mass="55898">MYDTIFSRSFNKHEQKKLKYGAFFSCFLIVLSICTVFKPYLGPIHDLNLKLSVGGVGIRMLMLNDTTSSSKIARVEDIVSETAVNDTIKTPQMEEEEEEPEPEPIVCTSESRTDFCEARGDIRVQGSSSSIYVVSPDTKNLSGNTSWSVRPYARKEDLYAMSHVREWSVKPLIKGSQQVPQCSQNHSIPAVLFSTSGYAGNHFHDFTDIIIPLFLTSRKFNGEVQFLITDKRDWWISKYQVYLKKLSNYEPLDIDSEKDQVHCFPSVIVGLKRYQKELSIDPLKYSYSMRDFRDFLRSSYSLKRVKAIRLRDGGHHRKQPRLMIVTRKRTRSFTNTDQIVRMAKNMGFKVVTMEGGGNLSRFAEAVNSCDVLMGVHGAGLTNIVFLPENAIFIQIVPYGGVDWLATNDFGEPSKDMNLKYLEYNIKLEESTLIQQYPLDHEAIKDPPSIWKQGWEAFKTMYLDKQNVNLDVIRFRPTLEKALELLHQ</sequence>
<keyword evidence="5" id="KW-0472">Membrane</keyword>
<evidence type="ECO:0000259" key="6">
    <source>
        <dbReference type="Pfam" id="PF04577"/>
    </source>
</evidence>
<dbReference type="InterPro" id="IPR007657">
    <property type="entry name" value="Glycosyltransferase_61"/>
</dbReference>
<dbReference type="AlphaFoldDB" id="A0A834WGF9"/>
<evidence type="ECO:0000313" key="8">
    <source>
        <dbReference type="Proteomes" id="UP000634136"/>
    </source>
</evidence>
<protein>
    <submittedName>
        <fullName evidence="7">Alpha-1,3-arabinosyltransferase XAT2-like isoform X1</fullName>
    </submittedName>
</protein>
<dbReference type="InterPro" id="IPR049625">
    <property type="entry name" value="Glyco_transf_61_cat"/>
</dbReference>
<feature type="domain" description="Glycosyltransferase 61 catalytic" evidence="6">
    <location>
        <begin position="287"/>
        <end position="392"/>
    </location>
</feature>
<organism evidence="7 8">
    <name type="scientific">Senna tora</name>
    <dbReference type="NCBI Taxonomy" id="362788"/>
    <lineage>
        <taxon>Eukaryota</taxon>
        <taxon>Viridiplantae</taxon>
        <taxon>Streptophyta</taxon>
        <taxon>Embryophyta</taxon>
        <taxon>Tracheophyta</taxon>
        <taxon>Spermatophyta</taxon>
        <taxon>Magnoliopsida</taxon>
        <taxon>eudicotyledons</taxon>
        <taxon>Gunneridae</taxon>
        <taxon>Pentapetalae</taxon>
        <taxon>rosids</taxon>
        <taxon>fabids</taxon>
        <taxon>Fabales</taxon>
        <taxon>Fabaceae</taxon>
        <taxon>Caesalpinioideae</taxon>
        <taxon>Cassia clade</taxon>
        <taxon>Senna</taxon>
    </lineage>
</organism>
<keyword evidence="2" id="KW-0328">Glycosyltransferase</keyword>
<comment type="caution">
    <text evidence="7">The sequence shown here is derived from an EMBL/GenBank/DDBJ whole genome shotgun (WGS) entry which is preliminary data.</text>
</comment>
<gene>
    <name evidence="7" type="ORF">G2W53_025388</name>
</gene>
<dbReference type="GO" id="GO:0016763">
    <property type="term" value="F:pentosyltransferase activity"/>
    <property type="evidence" value="ECO:0007669"/>
    <property type="project" value="UniProtKB-ARBA"/>
</dbReference>
<evidence type="ECO:0000256" key="3">
    <source>
        <dbReference type="ARBA" id="ARBA00022679"/>
    </source>
</evidence>
<reference evidence="7" key="1">
    <citation type="submission" date="2020-09" db="EMBL/GenBank/DDBJ databases">
        <title>Genome-Enabled Discovery of Anthraquinone Biosynthesis in Senna tora.</title>
        <authorList>
            <person name="Kang S.-H."/>
            <person name="Pandey R.P."/>
            <person name="Lee C.-M."/>
            <person name="Sim J.-S."/>
            <person name="Jeong J.-T."/>
            <person name="Choi B.-S."/>
            <person name="Jung M."/>
            <person name="Ginzburg D."/>
            <person name="Zhao K."/>
            <person name="Won S.Y."/>
            <person name="Oh T.-J."/>
            <person name="Yu Y."/>
            <person name="Kim N.-H."/>
            <person name="Lee O.R."/>
            <person name="Lee T.-H."/>
            <person name="Bashyal P."/>
            <person name="Kim T.-S."/>
            <person name="Lee W.-H."/>
            <person name="Kawkins C."/>
            <person name="Kim C.-K."/>
            <person name="Kim J.S."/>
            <person name="Ahn B.O."/>
            <person name="Rhee S.Y."/>
            <person name="Sohng J.K."/>
        </authorList>
    </citation>
    <scope>NUCLEOTIDE SEQUENCE</scope>
    <source>
        <tissue evidence="7">Leaf</tissue>
    </source>
</reference>
<evidence type="ECO:0000313" key="7">
    <source>
        <dbReference type="EMBL" id="KAF7819933.1"/>
    </source>
</evidence>
<keyword evidence="8" id="KW-1185">Reference proteome</keyword>
<dbReference type="Proteomes" id="UP000634136">
    <property type="component" value="Unassembled WGS sequence"/>
</dbReference>
<keyword evidence="4" id="KW-0325">Glycoprotein</keyword>
<accession>A0A834WGF9</accession>